<reference evidence="2 3" key="1">
    <citation type="journal article" date="2022" name="Nat. Ecol. Evol.">
        <title>A masculinizing supergene underlies an exaggerated male reproductive morph in a spider.</title>
        <authorList>
            <person name="Hendrickx F."/>
            <person name="De Corte Z."/>
            <person name="Sonet G."/>
            <person name="Van Belleghem S.M."/>
            <person name="Kostlbacher S."/>
            <person name="Vangestel C."/>
        </authorList>
    </citation>
    <scope>NUCLEOTIDE SEQUENCE [LARGE SCALE GENOMIC DNA]</scope>
    <source>
        <strain evidence="2">W744_W776</strain>
    </source>
</reference>
<name>A0AAV6VRA4_9ARAC</name>
<organism evidence="2 3">
    <name type="scientific">Oedothorax gibbosus</name>
    <dbReference type="NCBI Taxonomy" id="931172"/>
    <lineage>
        <taxon>Eukaryota</taxon>
        <taxon>Metazoa</taxon>
        <taxon>Ecdysozoa</taxon>
        <taxon>Arthropoda</taxon>
        <taxon>Chelicerata</taxon>
        <taxon>Arachnida</taxon>
        <taxon>Araneae</taxon>
        <taxon>Araneomorphae</taxon>
        <taxon>Entelegynae</taxon>
        <taxon>Araneoidea</taxon>
        <taxon>Linyphiidae</taxon>
        <taxon>Erigoninae</taxon>
        <taxon>Oedothorax</taxon>
    </lineage>
</organism>
<evidence type="ECO:0000256" key="1">
    <source>
        <dbReference type="SAM" id="MobiDB-lite"/>
    </source>
</evidence>
<dbReference type="EMBL" id="JAFNEN010000030">
    <property type="protein sequence ID" value="KAG8199214.1"/>
    <property type="molecule type" value="Genomic_DNA"/>
</dbReference>
<evidence type="ECO:0000313" key="3">
    <source>
        <dbReference type="Proteomes" id="UP000827092"/>
    </source>
</evidence>
<sequence>MFPLFRPCSGKRSATRKQWVARGRGVTRGSRPRDPFPGLRGQTRPPYSAFRRQPAFRGFFYTSKMDRNRFLEYVLGRTRENLLDYGTLFYLPVIGKNFMKCGAHLLVIRENLLDNENYFYLLDREELGEKNIGLCHYGDLLFTIDRKELGRI</sequence>
<feature type="region of interest" description="Disordered" evidence="1">
    <location>
        <begin position="21"/>
        <end position="43"/>
    </location>
</feature>
<comment type="caution">
    <text evidence="2">The sequence shown here is derived from an EMBL/GenBank/DDBJ whole genome shotgun (WGS) entry which is preliminary data.</text>
</comment>
<dbReference type="Proteomes" id="UP000827092">
    <property type="component" value="Unassembled WGS sequence"/>
</dbReference>
<proteinExistence type="predicted"/>
<evidence type="ECO:0000313" key="2">
    <source>
        <dbReference type="EMBL" id="KAG8199214.1"/>
    </source>
</evidence>
<dbReference type="AlphaFoldDB" id="A0AAV6VRA4"/>
<accession>A0AAV6VRA4</accession>
<keyword evidence="3" id="KW-1185">Reference proteome</keyword>
<gene>
    <name evidence="2" type="ORF">JTE90_016033</name>
</gene>
<protein>
    <submittedName>
        <fullName evidence="2">Uncharacterized protein</fullName>
    </submittedName>
</protein>